<evidence type="ECO:0000256" key="5">
    <source>
        <dbReference type="ARBA" id="ARBA00022763"/>
    </source>
</evidence>
<dbReference type="NCBIfam" id="TIGR00634">
    <property type="entry name" value="recN"/>
    <property type="match status" value="1"/>
</dbReference>
<protein>
    <recommendedName>
        <fullName evidence="3 9">DNA repair protein RecN</fullName>
    </recommendedName>
    <alternativeName>
        <fullName evidence="8 9">Recombination protein N</fullName>
    </alternativeName>
</protein>
<dbReference type="EMBL" id="BAABGL010000034">
    <property type="protein sequence ID" value="GAA4394712.1"/>
    <property type="molecule type" value="Genomic_DNA"/>
</dbReference>
<dbReference type="PANTHER" id="PTHR11059:SF0">
    <property type="entry name" value="DNA REPAIR PROTEIN RECN"/>
    <property type="match status" value="1"/>
</dbReference>
<evidence type="ECO:0000313" key="11">
    <source>
        <dbReference type="EMBL" id="GAA4394712.1"/>
    </source>
</evidence>
<accession>A0ABP8JQV0</accession>
<dbReference type="InterPro" id="IPR003395">
    <property type="entry name" value="RecF/RecN/SMC_N"/>
</dbReference>
<evidence type="ECO:0000256" key="9">
    <source>
        <dbReference type="PIRNR" id="PIRNR003128"/>
    </source>
</evidence>
<comment type="similarity">
    <text evidence="2 9">Belongs to the RecN family.</text>
</comment>
<dbReference type="SUPFAM" id="SSF52540">
    <property type="entry name" value="P-loop containing nucleoside triphosphate hydrolases"/>
    <property type="match status" value="2"/>
</dbReference>
<keyword evidence="4" id="KW-0547">Nucleotide-binding</keyword>
<organism evidence="11 12">
    <name type="scientific">Brevibacterium pityocampae</name>
    <dbReference type="NCBI Taxonomy" id="506594"/>
    <lineage>
        <taxon>Bacteria</taxon>
        <taxon>Bacillati</taxon>
        <taxon>Actinomycetota</taxon>
        <taxon>Actinomycetes</taxon>
        <taxon>Micrococcales</taxon>
        <taxon>Brevibacteriaceae</taxon>
        <taxon>Brevibacterium</taxon>
    </lineage>
</organism>
<evidence type="ECO:0000256" key="3">
    <source>
        <dbReference type="ARBA" id="ARBA00021315"/>
    </source>
</evidence>
<evidence type="ECO:0000313" key="12">
    <source>
        <dbReference type="Proteomes" id="UP001500642"/>
    </source>
</evidence>
<evidence type="ECO:0000256" key="4">
    <source>
        <dbReference type="ARBA" id="ARBA00022741"/>
    </source>
</evidence>
<dbReference type="Proteomes" id="UP001500642">
    <property type="component" value="Unassembled WGS sequence"/>
</dbReference>
<dbReference type="InterPro" id="IPR027417">
    <property type="entry name" value="P-loop_NTPase"/>
</dbReference>
<dbReference type="RefSeq" id="WP_345032462.1">
    <property type="nucleotide sequence ID" value="NZ_BAABGL010000034.1"/>
</dbReference>
<evidence type="ECO:0000259" key="10">
    <source>
        <dbReference type="Pfam" id="PF02463"/>
    </source>
</evidence>
<keyword evidence="6" id="KW-0067">ATP-binding</keyword>
<evidence type="ECO:0000256" key="6">
    <source>
        <dbReference type="ARBA" id="ARBA00022840"/>
    </source>
</evidence>
<sequence>MIVALQLENLGVIPAARLELSPGLTVVSGETGAGKTMFVTALDLLTGARAESHVVRAGAERAVVEGVFDLNGADPSVAERIVEAGGEAEDEAIIARIIPRAGRARATAGGRTVPLGVLKDAGHGLVSMHGQSEQMTLRQAATQRELLDTAGGELVARALADYREAYTRWRTLTAEHERLHATAAERAEKIAYLTASLETIDRIRPQAGEDVELTALAARLGAAEDLKSAVSGAHDLLVGSDWEETANAADLINRAAAEVSRAAATDDTLSPLAAAVTDAALRLADTAAELSGYLQEFDDLGAMSLEDAEARRAELGSLAAFGPDVESVLAFEQRAGAELLELQNSESSLGDMDARVEAAAAAVEAAGDTLRTAREHAAAEFAAAVGAELAALSMPRARLSFEIAPAAPHALGADTVRMLFTAHDAAAPGDIGKLASGGELSRVMLAIEVVKAGHSAFPTFVFDEVDAGVGGRAAIEIGRRLAILAQHSQVIVVTHLAQVAAWADQHLTIVKDDAADGAVSGVRTLDREGRLTELARMLGGMADSENALAHAAELLDTSTAEKAGFAEDGVTE</sequence>
<evidence type="ECO:0000256" key="2">
    <source>
        <dbReference type="ARBA" id="ARBA00009441"/>
    </source>
</evidence>
<keyword evidence="12" id="KW-1185">Reference proteome</keyword>
<name>A0ABP8JQV0_9MICO</name>
<comment type="function">
    <text evidence="1 9">May be involved in recombinational repair of damaged DNA.</text>
</comment>
<comment type="caution">
    <text evidence="11">The sequence shown here is derived from an EMBL/GenBank/DDBJ whole genome shotgun (WGS) entry which is preliminary data.</text>
</comment>
<dbReference type="Gene3D" id="3.40.50.300">
    <property type="entry name" value="P-loop containing nucleotide triphosphate hydrolases"/>
    <property type="match status" value="2"/>
</dbReference>
<evidence type="ECO:0000256" key="8">
    <source>
        <dbReference type="ARBA" id="ARBA00033408"/>
    </source>
</evidence>
<reference evidence="12" key="1">
    <citation type="journal article" date="2019" name="Int. J. Syst. Evol. Microbiol.">
        <title>The Global Catalogue of Microorganisms (GCM) 10K type strain sequencing project: providing services to taxonomists for standard genome sequencing and annotation.</title>
        <authorList>
            <consortium name="The Broad Institute Genomics Platform"/>
            <consortium name="The Broad Institute Genome Sequencing Center for Infectious Disease"/>
            <person name="Wu L."/>
            <person name="Ma J."/>
        </authorList>
    </citation>
    <scope>NUCLEOTIDE SEQUENCE [LARGE SCALE GENOMIC DNA]</scope>
    <source>
        <strain evidence="12">JCM 17808</strain>
    </source>
</reference>
<dbReference type="Pfam" id="PF02463">
    <property type="entry name" value="SMC_N"/>
    <property type="match status" value="1"/>
</dbReference>
<dbReference type="InterPro" id="IPR004604">
    <property type="entry name" value="DNA_recomb/repair_RecN"/>
</dbReference>
<gene>
    <name evidence="11" type="primary">recN</name>
    <name evidence="11" type="ORF">GCM10023167_24400</name>
</gene>
<keyword evidence="7 9" id="KW-0234">DNA repair</keyword>
<dbReference type="CDD" id="cd03241">
    <property type="entry name" value="ABC_RecN"/>
    <property type="match status" value="1"/>
</dbReference>
<dbReference type="PANTHER" id="PTHR11059">
    <property type="entry name" value="DNA REPAIR PROTEIN RECN"/>
    <property type="match status" value="1"/>
</dbReference>
<evidence type="ECO:0000256" key="1">
    <source>
        <dbReference type="ARBA" id="ARBA00003618"/>
    </source>
</evidence>
<feature type="domain" description="RecF/RecN/SMC N-terminal" evidence="10">
    <location>
        <begin position="15"/>
        <end position="511"/>
    </location>
</feature>
<proteinExistence type="inferred from homology"/>
<evidence type="ECO:0000256" key="7">
    <source>
        <dbReference type="ARBA" id="ARBA00023204"/>
    </source>
</evidence>
<dbReference type="PIRSF" id="PIRSF003128">
    <property type="entry name" value="RecN"/>
    <property type="match status" value="1"/>
</dbReference>
<keyword evidence="5 9" id="KW-0227">DNA damage</keyword>